<dbReference type="PANTHER" id="PTHR43649:SF12">
    <property type="entry name" value="DIACETYLCHITOBIOSE BINDING PROTEIN DASA"/>
    <property type="match status" value="1"/>
</dbReference>
<name>A0A1F7U2V9_9BACT</name>
<dbReference type="Gene3D" id="3.40.190.10">
    <property type="entry name" value="Periplasmic binding protein-like II"/>
    <property type="match status" value="1"/>
</dbReference>
<feature type="chain" id="PRO_5009532964" description="ABC transporter substrate-binding protein" evidence="1">
    <location>
        <begin position="24"/>
        <end position="459"/>
    </location>
</feature>
<comment type="caution">
    <text evidence="2">The sequence shown here is derived from an EMBL/GenBank/DDBJ whole genome shotgun (WGS) entry which is preliminary data.</text>
</comment>
<proteinExistence type="predicted"/>
<dbReference type="EMBL" id="MGEA01000091">
    <property type="protein sequence ID" value="OGL72586.1"/>
    <property type="molecule type" value="Genomic_DNA"/>
</dbReference>
<dbReference type="PROSITE" id="PS51257">
    <property type="entry name" value="PROKAR_LIPOPROTEIN"/>
    <property type="match status" value="1"/>
</dbReference>
<dbReference type="AlphaFoldDB" id="A0A1F7U2V9"/>
<evidence type="ECO:0000313" key="2">
    <source>
        <dbReference type="EMBL" id="OGL72586.1"/>
    </source>
</evidence>
<gene>
    <name evidence="2" type="ORF">A3C96_02595</name>
</gene>
<protein>
    <recommendedName>
        <fullName evidence="4">ABC transporter substrate-binding protein</fullName>
    </recommendedName>
</protein>
<reference evidence="2 3" key="1">
    <citation type="journal article" date="2016" name="Nat. Commun.">
        <title>Thousands of microbial genomes shed light on interconnected biogeochemical processes in an aquifer system.</title>
        <authorList>
            <person name="Anantharaman K."/>
            <person name="Brown C.T."/>
            <person name="Hug L.A."/>
            <person name="Sharon I."/>
            <person name="Castelle C.J."/>
            <person name="Probst A.J."/>
            <person name="Thomas B.C."/>
            <person name="Singh A."/>
            <person name="Wilkins M.J."/>
            <person name="Karaoz U."/>
            <person name="Brodie E.L."/>
            <person name="Williams K.H."/>
            <person name="Hubbard S.S."/>
            <person name="Banfield J.F."/>
        </authorList>
    </citation>
    <scope>NUCLEOTIDE SEQUENCE [LARGE SCALE GENOMIC DNA]</scope>
</reference>
<dbReference type="Proteomes" id="UP000177088">
    <property type="component" value="Unassembled WGS sequence"/>
</dbReference>
<evidence type="ECO:0000256" key="1">
    <source>
        <dbReference type="SAM" id="SignalP"/>
    </source>
</evidence>
<evidence type="ECO:0008006" key="4">
    <source>
        <dbReference type="Google" id="ProtNLM"/>
    </source>
</evidence>
<dbReference type="InterPro" id="IPR050490">
    <property type="entry name" value="Bact_solute-bd_prot1"/>
</dbReference>
<dbReference type="Pfam" id="PF01547">
    <property type="entry name" value="SBP_bac_1"/>
    <property type="match status" value="1"/>
</dbReference>
<sequence>MRRPLLAFIAAALLLSGAGCPLLQTPVKIVPKTLNYWRSADQPGALSDVITAYEKLHPNVKIVTKYVPPEDFDRLILEALAEDRGPDLFSIPNYALRSYQGKLMPMPAEVQVPTLTVDKNKKVVAVNQKTTLPTLRVVTNDYVEAVLDDIRFWWASDNPEIKSSDRFWGLPLGLGNLALFYNRTLLKKAALEKPATSWSEFSEQAAKLTTFDNEGNISQSGAAIGKPNARYSADLLLAIAAQYGAEISSDYGPTFHVKPPNYSGEEQPMLPALRFVRSFADRNTTNYSWNESMPDSLVAFAAEKTAFYLGFPEDTRLVAERSPKLDLGLAPLPQVNPQRPVNIAKYHVEVVSARTAHPNEAWDFINFAAQADHVRSYLAATNRPAALRSLLNEQLTNQLAGPFASQALVSQSWYHGQDYAAADRAVAELLINEPPFDAPDNWIPVVNQAAGTVTDTWSK</sequence>
<dbReference type="InterPro" id="IPR006059">
    <property type="entry name" value="SBP"/>
</dbReference>
<feature type="signal peptide" evidence="1">
    <location>
        <begin position="1"/>
        <end position="23"/>
    </location>
</feature>
<evidence type="ECO:0000313" key="3">
    <source>
        <dbReference type="Proteomes" id="UP000177088"/>
    </source>
</evidence>
<dbReference type="SUPFAM" id="SSF53850">
    <property type="entry name" value="Periplasmic binding protein-like II"/>
    <property type="match status" value="1"/>
</dbReference>
<dbReference type="PANTHER" id="PTHR43649">
    <property type="entry name" value="ARABINOSE-BINDING PROTEIN-RELATED"/>
    <property type="match status" value="1"/>
</dbReference>
<organism evidence="2 3">
    <name type="scientific">Candidatus Uhrbacteria bacterium RIFCSPHIGHO2_02_FULL_60_10</name>
    <dbReference type="NCBI Taxonomy" id="1802392"/>
    <lineage>
        <taxon>Bacteria</taxon>
        <taxon>Candidatus Uhriibacteriota</taxon>
    </lineage>
</organism>
<keyword evidence="1" id="KW-0732">Signal</keyword>
<accession>A0A1F7U2V9</accession>